<dbReference type="PANTHER" id="PTHR46579">
    <property type="entry name" value="F5/8 TYPE C DOMAIN-CONTAINING PROTEIN-RELATED"/>
    <property type="match status" value="1"/>
</dbReference>
<reference evidence="2" key="2">
    <citation type="journal article" date="2023" name="BMC Genomics">
        <title>Pest status, molecular evolution, and epigenetic factors derived from the genome assembly of Frankliniella fusca, a thysanopteran phytovirus vector.</title>
        <authorList>
            <person name="Catto M.A."/>
            <person name="Labadie P.E."/>
            <person name="Jacobson A.L."/>
            <person name="Kennedy G.G."/>
            <person name="Srinivasan R."/>
            <person name="Hunt B.G."/>
        </authorList>
    </citation>
    <scope>NUCLEOTIDE SEQUENCE</scope>
    <source>
        <strain evidence="2">PL_HMW_Pooled</strain>
    </source>
</reference>
<keyword evidence="3" id="KW-1185">Reference proteome</keyword>
<keyword evidence="2" id="KW-0378">Hydrolase</keyword>
<organism evidence="2 3">
    <name type="scientific">Frankliniella fusca</name>
    <dbReference type="NCBI Taxonomy" id="407009"/>
    <lineage>
        <taxon>Eukaryota</taxon>
        <taxon>Metazoa</taxon>
        <taxon>Ecdysozoa</taxon>
        <taxon>Arthropoda</taxon>
        <taxon>Hexapoda</taxon>
        <taxon>Insecta</taxon>
        <taxon>Pterygota</taxon>
        <taxon>Neoptera</taxon>
        <taxon>Paraneoptera</taxon>
        <taxon>Thysanoptera</taxon>
        <taxon>Terebrantia</taxon>
        <taxon>Thripoidea</taxon>
        <taxon>Thripidae</taxon>
        <taxon>Frankliniella</taxon>
    </lineage>
</organism>
<feature type="region of interest" description="Disordered" evidence="1">
    <location>
        <begin position="527"/>
        <end position="557"/>
    </location>
</feature>
<evidence type="ECO:0000256" key="1">
    <source>
        <dbReference type="SAM" id="MobiDB-lite"/>
    </source>
</evidence>
<keyword evidence="2" id="KW-0347">Helicase</keyword>
<feature type="region of interest" description="Disordered" evidence="1">
    <location>
        <begin position="134"/>
        <end position="221"/>
    </location>
</feature>
<reference evidence="2" key="1">
    <citation type="submission" date="2021-07" db="EMBL/GenBank/DDBJ databases">
        <authorList>
            <person name="Catto M.A."/>
            <person name="Jacobson A."/>
            <person name="Kennedy G."/>
            <person name="Labadie P."/>
            <person name="Hunt B.G."/>
            <person name="Srinivasan R."/>
        </authorList>
    </citation>
    <scope>NUCLEOTIDE SEQUENCE</scope>
    <source>
        <strain evidence="2">PL_HMW_Pooled</strain>
        <tissue evidence="2">Head</tissue>
    </source>
</reference>
<feature type="compositionally biased region" description="Low complexity" evidence="1">
    <location>
        <begin position="155"/>
        <end position="171"/>
    </location>
</feature>
<evidence type="ECO:0000313" key="3">
    <source>
        <dbReference type="Proteomes" id="UP001219518"/>
    </source>
</evidence>
<accession>A0AAE1LUQ5</accession>
<sequence>MESDGPSPVTSPIKSEPSSPIASAHSSPVRSDVSSPIRSVVSSPLKSPQLPLPSTPASWLSASPLEDSQSAKRQKLDDTTHQGACHSEESESASHCRQLFSDNIECSRDKTLESPQHVRRNLLSENYEQVFQENEFMDGIDGSSCGGQRRERRTSSSSSCGSISSISSSGSSRKESSSESDQELQESVSSSSCEDEDSSNDSDQEENSDESDSELFSPPIYNGCKLTQDEGVLRVMEMFTNCKLSKKQVRGILQCILKLLPENSNFPNSEYSLFEYVMKFCPITAEKVHFYCSECFFYIGIVDMECSICHCNETKKFFQIPLAEQICNLFENHGLADFIDRYHAERSNCDVSGGYSDLLDGSEFKRVHVDGQYNLDLLGHTDGISVSISSNVSLWPLEWVIAQLPPYLRFKFVLVNGIWLDECKPYMNTFFKPFVKELQDLYENGVIWTHPRTKVVQKSHVTAPCFCADAPARAQLQNILCHGGKYSCHFCEQKMKKLPAQPVVLGEKKKSRRRVYTFKETSAKLRTSKRMDDQGSAARKRQRETGQTLKPVKGVKGPSEVSKFPGCDRSTVVYPEYMHLLMCILKEFMRLWFEVDGPWSLKEHRDMINSFLKSISVPDFVTRIPRSTEHFSKWKANEFRSFLLFFSIIILSKCMKKEYFEHWILLVAAFYLLLQDYVSETDVAKSNILLRMFCRSFSVLYKPDFYTYYFHQLCHLSLTVQRYGPLHTNSAFMFESFNGTLSKYIHGTKNQGQELVNNIRIAFGVEVLRTRSVLGTAASQHSIDFRNPIRNFDFSEDMEILSSSGVDKEPLTAFYRARIKHETFTCSLYSKQKKRNNYTVCFMSSQSETKAYGTIKYFCKSADNKQVALVQRMDVDHLNSFCHEESGFVIKHIIPVVATNRMEVVDINAILFKVIRVANYVCLRPNKYEYNL</sequence>
<protein>
    <submittedName>
        <fullName evidence="2">Helicase SRCAP</fullName>
    </submittedName>
</protein>
<dbReference type="PANTHER" id="PTHR46579:SF1">
    <property type="entry name" value="F5_8 TYPE C DOMAIN-CONTAINING PROTEIN"/>
    <property type="match status" value="1"/>
</dbReference>
<comment type="caution">
    <text evidence="2">The sequence shown here is derived from an EMBL/GenBank/DDBJ whole genome shotgun (WGS) entry which is preliminary data.</text>
</comment>
<dbReference type="InterPro" id="IPR004242">
    <property type="entry name" value="Transposase_21"/>
</dbReference>
<feature type="compositionally biased region" description="Basic and acidic residues" evidence="1">
    <location>
        <begin position="74"/>
        <end position="94"/>
    </location>
</feature>
<dbReference type="AlphaFoldDB" id="A0AAE1LUQ5"/>
<evidence type="ECO:0000313" key="2">
    <source>
        <dbReference type="EMBL" id="KAK3931504.1"/>
    </source>
</evidence>
<feature type="region of interest" description="Disordered" evidence="1">
    <location>
        <begin position="1"/>
        <end position="96"/>
    </location>
</feature>
<keyword evidence="2" id="KW-0547">Nucleotide-binding</keyword>
<keyword evidence="2" id="KW-0067">ATP-binding</keyword>
<proteinExistence type="predicted"/>
<feature type="compositionally biased region" description="Low complexity" evidence="1">
    <location>
        <begin position="15"/>
        <end position="49"/>
    </location>
</feature>
<dbReference type="EMBL" id="JAHWGI010001426">
    <property type="protein sequence ID" value="KAK3931504.1"/>
    <property type="molecule type" value="Genomic_DNA"/>
</dbReference>
<dbReference type="GO" id="GO:0004386">
    <property type="term" value="F:helicase activity"/>
    <property type="evidence" value="ECO:0007669"/>
    <property type="project" value="UniProtKB-KW"/>
</dbReference>
<name>A0AAE1LUQ5_9NEOP</name>
<dbReference type="Proteomes" id="UP001219518">
    <property type="component" value="Unassembled WGS sequence"/>
</dbReference>
<gene>
    <name evidence="2" type="ORF">KUF71_006522</name>
</gene>
<feature type="compositionally biased region" description="Acidic residues" evidence="1">
    <location>
        <begin position="193"/>
        <end position="213"/>
    </location>
</feature>
<dbReference type="Pfam" id="PF02992">
    <property type="entry name" value="Transposase_21"/>
    <property type="match status" value="1"/>
</dbReference>